<dbReference type="OMA" id="CNKVFYC"/>
<dbReference type="STRING" id="8840.ENSAPLP00000013214"/>
<dbReference type="InterPro" id="IPR002110">
    <property type="entry name" value="Ankyrin_rpt"/>
</dbReference>
<keyword evidence="3 6" id="KW-0863">Zinc-finger</keyword>
<keyword evidence="2" id="KW-0677">Repeat</keyword>
<dbReference type="Gene3D" id="2.20.110.10">
    <property type="entry name" value="Histone H3 K4-specific methyltransferase SET7/9 N-terminal domain"/>
    <property type="match status" value="1"/>
</dbReference>
<dbReference type="SUPFAM" id="SSF48403">
    <property type="entry name" value="Ankyrin repeat"/>
    <property type="match status" value="1"/>
</dbReference>
<keyword evidence="10" id="KW-1185">Reference proteome</keyword>
<evidence type="ECO:0000256" key="4">
    <source>
        <dbReference type="ARBA" id="ARBA00022833"/>
    </source>
</evidence>
<dbReference type="Pfam" id="PF02493">
    <property type="entry name" value="MORN"/>
    <property type="match status" value="3"/>
</dbReference>
<dbReference type="PROSITE" id="PS01360">
    <property type="entry name" value="ZF_MYND_1"/>
    <property type="match status" value="1"/>
</dbReference>
<name>U3J137_ANAPP</name>
<dbReference type="Gene3D" id="1.25.40.20">
    <property type="entry name" value="Ankyrin repeat-containing domain"/>
    <property type="match status" value="3"/>
</dbReference>
<organism evidence="9 10">
    <name type="scientific">Anas platyrhynchos platyrhynchos</name>
    <name type="common">Northern mallard</name>
    <dbReference type="NCBI Taxonomy" id="8840"/>
    <lineage>
        <taxon>Eukaryota</taxon>
        <taxon>Metazoa</taxon>
        <taxon>Chordata</taxon>
        <taxon>Craniata</taxon>
        <taxon>Vertebrata</taxon>
        <taxon>Euteleostomi</taxon>
        <taxon>Archelosauria</taxon>
        <taxon>Archosauria</taxon>
        <taxon>Dinosauria</taxon>
        <taxon>Saurischia</taxon>
        <taxon>Theropoda</taxon>
        <taxon>Coelurosauria</taxon>
        <taxon>Aves</taxon>
        <taxon>Neognathae</taxon>
        <taxon>Galloanserae</taxon>
        <taxon>Anseriformes</taxon>
        <taxon>Anatidae</taxon>
        <taxon>Anatinae</taxon>
        <taxon>Anas</taxon>
    </lineage>
</organism>
<dbReference type="PROSITE" id="PS50865">
    <property type="entry name" value="ZF_MYND_2"/>
    <property type="match status" value="1"/>
</dbReference>
<dbReference type="PANTHER" id="PTHR15897">
    <property type="entry name" value="ANKYRIN REPEAT AND MYND DOMAIN PROTEIN 1"/>
    <property type="match status" value="1"/>
</dbReference>
<proteinExistence type="predicted"/>
<dbReference type="Pfam" id="PF01753">
    <property type="entry name" value="zf-MYND"/>
    <property type="match status" value="1"/>
</dbReference>
<dbReference type="Pfam" id="PF12796">
    <property type="entry name" value="Ank_2"/>
    <property type="match status" value="1"/>
</dbReference>
<protein>
    <submittedName>
        <fullName evidence="9">Ankyrin repeat and MYND domain containing 1</fullName>
    </submittedName>
</protein>
<dbReference type="InterPro" id="IPR002893">
    <property type="entry name" value="Znf_MYND"/>
</dbReference>
<reference evidence="9" key="2">
    <citation type="submission" date="2025-08" db="UniProtKB">
        <authorList>
            <consortium name="Ensembl"/>
        </authorList>
    </citation>
    <scope>IDENTIFICATION</scope>
</reference>
<dbReference type="InterPro" id="IPR036770">
    <property type="entry name" value="Ankyrin_rpt-contain_sf"/>
</dbReference>
<feature type="domain" description="MYND-type" evidence="8">
    <location>
        <begin position="747"/>
        <end position="787"/>
    </location>
</feature>
<evidence type="ECO:0000313" key="10">
    <source>
        <dbReference type="Proteomes" id="UP000016666"/>
    </source>
</evidence>
<keyword evidence="1" id="KW-0479">Metal-binding</keyword>
<feature type="compositionally biased region" description="Basic and acidic residues" evidence="7">
    <location>
        <begin position="836"/>
        <end position="845"/>
    </location>
</feature>
<dbReference type="GO" id="GO:0008270">
    <property type="term" value="F:zinc ion binding"/>
    <property type="evidence" value="ECO:0007669"/>
    <property type="project" value="UniProtKB-KW"/>
</dbReference>
<dbReference type="AlphaFoldDB" id="U3J137"/>
<dbReference type="SUPFAM" id="SSF144232">
    <property type="entry name" value="HIT/MYND zinc finger-like"/>
    <property type="match status" value="1"/>
</dbReference>
<keyword evidence="4" id="KW-0862">Zinc</keyword>
<dbReference type="PROSITE" id="PS50088">
    <property type="entry name" value="ANK_REPEAT"/>
    <property type="match status" value="3"/>
</dbReference>
<evidence type="ECO:0000256" key="1">
    <source>
        <dbReference type="ARBA" id="ARBA00022723"/>
    </source>
</evidence>
<dbReference type="SMART" id="SM00248">
    <property type="entry name" value="ANK"/>
    <property type="match status" value="6"/>
</dbReference>
<evidence type="ECO:0000256" key="7">
    <source>
        <dbReference type="SAM" id="MobiDB-lite"/>
    </source>
</evidence>
<dbReference type="SUPFAM" id="SSF82185">
    <property type="entry name" value="Histone H3 K4-specific methyltransferase SET7/9 N-terminal domain"/>
    <property type="match status" value="1"/>
</dbReference>
<feature type="repeat" description="ANK" evidence="5">
    <location>
        <begin position="565"/>
        <end position="597"/>
    </location>
</feature>
<dbReference type="PROSITE" id="PS50297">
    <property type="entry name" value="ANK_REP_REGION"/>
    <property type="match status" value="2"/>
</dbReference>
<evidence type="ECO:0000259" key="8">
    <source>
        <dbReference type="PROSITE" id="PS50865"/>
    </source>
</evidence>
<sequence>MATDAGRAAGQPVAGGGEEAGATACGPCGGRGLLCGPGAGERYVGQFYMDHRHGKGICYQPDGSKFTGAFYLGHVEGYGTLEWKDGKKFQGLYKCDERFGPGIESYPDGCQDVGLWHGNHLIKLCAEVPGYFSVLDYPEHCRYIDDRSQRKYISVKEDPFLHSYKHLPFDDKDIFPEGVFAYSHNTDHLALTHSFLEECDAWYFQNTTKLPEEDHWPVANVTPLLVRMQMHAYKHRHCQVEFISDINLILNGIRSSHGPSGPRELAAEHLIQKAARGDFDGVYAILRNELAHPDVADRHGYTALAAAAVHSHNDVINLLLDSGADVNKCSDEGLSALSMCFILYYPEESFKGNIAERNLHSYKRSEQSESSETVVGAEGIILKQQKRWETIQLLLRRGADPNVAWVPPHILFFAVKAADAEAVKLLVERGARTDVRLPSKLGGLTPLHIAASIPGEEGVQIMQYLLNSVLDLDARAEDGNEVYGPDKIHQPQDKEANLSGGVTLQLKNEAGPPQQYFSSNSGPVPEEGGRSALHIACEREDNSEHARDVIRLLLMHKANPNILWSGHSPLSLAIASGNDLAVVELLKHGADPNLTLSGVVKNALCAAVSTTYEQQRTTAQRIALVDKLLEAGADILAPVTLQEGQKKAVGTAVDFAYYKYYQDRRIANTPYHILSASEQEVFQTRQALLEHITAKLRERVILKEKEWDQEELRRSKKLDSVIHACVSKMKERSHHVEEVRLPFFKYCYQCGRSVGVQLSPCMRCHEVFTCSETCRRKSWNERHRHECLGLLEKCTGETVLSVSTAECKKNIIGKKKNGREGKEEKRGRKKSKVRMGGRDHQRKND</sequence>
<dbReference type="Pfam" id="PF00023">
    <property type="entry name" value="Ank"/>
    <property type="match status" value="2"/>
</dbReference>
<dbReference type="GeneTree" id="ENSGT00460000041630"/>
<keyword evidence="5" id="KW-0040">ANK repeat</keyword>
<feature type="region of interest" description="Disordered" evidence="7">
    <location>
        <begin position="814"/>
        <end position="845"/>
    </location>
</feature>
<evidence type="ECO:0000256" key="5">
    <source>
        <dbReference type="PROSITE-ProRule" id="PRU00023"/>
    </source>
</evidence>
<dbReference type="Proteomes" id="UP000016666">
    <property type="component" value="Chromosome 25"/>
</dbReference>
<dbReference type="Ensembl" id="ENSAPLT00000013963.2">
    <property type="protein sequence ID" value="ENSAPLP00000013214.2"/>
    <property type="gene ID" value="ENSAPLG00000013399.2"/>
</dbReference>
<evidence type="ECO:0000313" key="9">
    <source>
        <dbReference type="Ensembl" id="ENSAPLP00000013214.2"/>
    </source>
</evidence>
<evidence type="ECO:0000256" key="3">
    <source>
        <dbReference type="ARBA" id="ARBA00022771"/>
    </source>
</evidence>
<gene>
    <name evidence="9" type="primary">ANKMY1</name>
</gene>
<dbReference type="HOGENOM" id="CLU_009689_0_0_1"/>
<reference evidence="9" key="3">
    <citation type="submission" date="2025-09" db="UniProtKB">
        <authorList>
            <consortium name="Ensembl"/>
        </authorList>
    </citation>
    <scope>IDENTIFICATION</scope>
</reference>
<feature type="repeat" description="ANK" evidence="5">
    <location>
        <begin position="299"/>
        <end position="331"/>
    </location>
</feature>
<dbReference type="InterPro" id="IPR053064">
    <property type="entry name" value="Ankyrin-MYND_domain-protein"/>
</dbReference>
<reference evidence="9 10" key="1">
    <citation type="submission" date="2017-10" db="EMBL/GenBank/DDBJ databases">
        <title>A new Pekin duck reference genome.</title>
        <authorList>
            <person name="Hou Z.-C."/>
            <person name="Zhou Z.-K."/>
            <person name="Zhu F."/>
            <person name="Hou S.-S."/>
        </authorList>
    </citation>
    <scope>NUCLEOTIDE SEQUENCE [LARGE SCALE GENOMIC DNA]</scope>
</reference>
<accession>U3J137</accession>
<dbReference type="InterPro" id="IPR003409">
    <property type="entry name" value="MORN"/>
</dbReference>
<evidence type="ECO:0000256" key="2">
    <source>
        <dbReference type="ARBA" id="ARBA00022737"/>
    </source>
</evidence>
<dbReference type="SMART" id="SM00698">
    <property type="entry name" value="MORN"/>
    <property type="match status" value="2"/>
</dbReference>
<feature type="repeat" description="ANK" evidence="5">
    <location>
        <begin position="442"/>
        <end position="477"/>
    </location>
</feature>
<dbReference type="PANTHER" id="PTHR15897:SF2">
    <property type="entry name" value="ANKYRIN REPEAT AND MYND DOMAIN-CONTAINING PROTEIN 1"/>
    <property type="match status" value="1"/>
</dbReference>
<dbReference type="Gene3D" id="6.10.140.2220">
    <property type="match status" value="1"/>
</dbReference>
<evidence type="ECO:0000256" key="6">
    <source>
        <dbReference type="PROSITE-ProRule" id="PRU00134"/>
    </source>
</evidence>